<dbReference type="CDD" id="cd00761">
    <property type="entry name" value="Glyco_tranf_GTA_type"/>
    <property type="match status" value="1"/>
</dbReference>
<dbReference type="AlphaFoldDB" id="A0A7D5TTA4"/>
<dbReference type="InterPro" id="IPR001173">
    <property type="entry name" value="Glyco_trans_2-like"/>
</dbReference>
<dbReference type="Pfam" id="PF00535">
    <property type="entry name" value="Glycos_transf_2"/>
    <property type="match status" value="1"/>
</dbReference>
<dbReference type="KEGG" id="hpel:HZS54_05970"/>
<keyword evidence="2" id="KW-0808">Transferase</keyword>
<gene>
    <name evidence="2" type="ORF">HZS54_05970</name>
</gene>
<proteinExistence type="predicted"/>
<evidence type="ECO:0000313" key="3">
    <source>
        <dbReference type="Proteomes" id="UP000509346"/>
    </source>
</evidence>
<accession>A0A7D5TTA4</accession>
<protein>
    <submittedName>
        <fullName evidence="2">Glycosyltransferase</fullName>
    </submittedName>
</protein>
<dbReference type="GO" id="GO:0016740">
    <property type="term" value="F:transferase activity"/>
    <property type="evidence" value="ECO:0007669"/>
    <property type="project" value="UniProtKB-KW"/>
</dbReference>
<organism evidence="2 3">
    <name type="scientific">Halosimplex pelagicum</name>
    <dbReference type="NCBI Taxonomy" id="869886"/>
    <lineage>
        <taxon>Archaea</taxon>
        <taxon>Methanobacteriati</taxon>
        <taxon>Methanobacteriota</taxon>
        <taxon>Stenosarchaea group</taxon>
        <taxon>Halobacteria</taxon>
        <taxon>Halobacteriales</taxon>
        <taxon>Haloarculaceae</taxon>
        <taxon>Halosimplex</taxon>
    </lineage>
</organism>
<dbReference type="GeneID" id="56082117"/>
<reference evidence="2 3" key="1">
    <citation type="submission" date="2020-07" db="EMBL/GenBank/DDBJ databases">
        <title>Halosimplex litoreum sp. nov. and Halosimplex rubrum sp. nov., isolated from different salt environments.</title>
        <authorList>
            <person name="Cui H."/>
        </authorList>
    </citation>
    <scope>NUCLEOTIDE SEQUENCE [LARGE SCALE GENOMIC DNA]</scope>
    <source>
        <strain evidence="2 3">R2</strain>
    </source>
</reference>
<keyword evidence="3" id="KW-1185">Reference proteome</keyword>
<name>A0A7D5TTA4_9EURY</name>
<dbReference type="Proteomes" id="UP000509346">
    <property type="component" value="Chromosome"/>
</dbReference>
<dbReference type="InterPro" id="IPR029044">
    <property type="entry name" value="Nucleotide-diphossugar_trans"/>
</dbReference>
<sequence length="294" mass="34089">MPDIAVCVTVFKRIDKLDTLLHSVDPEFISTVYVADDGEWTEEREEIYSQSFPFELEVFNLEFDAGLGAGRNKIVEEADAEYLLLMDSDMQMPENADVLLHQLKADPELGGVCGLFAEKNRIYTSGCLDIYEENSTCKPEIRDRKETELLAGYPFIEFDMIANAALFRRECLADYSWDPEYVIEREHIDFYVGHKRLTDWKFGLCPSVLFPHDPGGSSEYTKHRRDEQKHADADEYFLNKWGYDRIGQINHSWMDTYDPEFSGFPPHGMIARARRKFRKEGIPGLAKAFLRRVR</sequence>
<evidence type="ECO:0000313" key="2">
    <source>
        <dbReference type="EMBL" id="QLH81214.1"/>
    </source>
</evidence>
<dbReference type="RefSeq" id="WP_179921022.1">
    <property type="nucleotide sequence ID" value="NZ_CP058909.1"/>
</dbReference>
<dbReference type="Gene3D" id="3.90.550.10">
    <property type="entry name" value="Spore Coat Polysaccharide Biosynthesis Protein SpsA, Chain A"/>
    <property type="match status" value="1"/>
</dbReference>
<dbReference type="SUPFAM" id="SSF53448">
    <property type="entry name" value="Nucleotide-diphospho-sugar transferases"/>
    <property type="match status" value="1"/>
</dbReference>
<evidence type="ECO:0000259" key="1">
    <source>
        <dbReference type="Pfam" id="PF00535"/>
    </source>
</evidence>
<dbReference type="OrthoDB" id="46222at2157"/>
<feature type="domain" description="Glycosyltransferase 2-like" evidence="1">
    <location>
        <begin position="6"/>
        <end position="120"/>
    </location>
</feature>
<dbReference type="EMBL" id="CP058909">
    <property type="protein sequence ID" value="QLH81214.1"/>
    <property type="molecule type" value="Genomic_DNA"/>
</dbReference>